<dbReference type="Proteomes" id="UP000247832">
    <property type="component" value="Unassembled WGS sequence"/>
</dbReference>
<reference evidence="2 3" key="1">
    <citation type="submission" date="2018-05" db="EMBL/GenBank/DDBJ databases">
        <title>Genetic diversity of glacier-inhabiting Cryobacterium bacteria in China and description of Cryobacterium mengkeensis sp. nov. and Arthrobacter glacialis sp. nov.</title>
        <authorList>
            <person name="Liu Q."/>
            <person name="Xin Y.-H."/>
        </authorList>
    </citation>
    <scope>NUCLEOTIDE SEQUENCE [LARGE SCALE GENOMIC DNA]</scope>
    <source>
        <strain evidence="2 3">LI2</strain>
    </source>
</reference>
<dbReference type="EMBL" id="QJVD01000022">
    <property type="protein sequence ID" value="PYI65687.1"/>
    <property type="molecule type" value="Genomic_DNA"/>
</dbReference>
<feature type="region of interest" description="Disordered" evidence="1">
    <location>
        <begin position="155"/>
        <end position="185"/>
    </location>
</feature>
<evidence type="ECO:0000313" key="3">
    <source>
        <dbReference type="Proteomes" id="UP000247832"/>
    </source>
</evidence>
<dbReference type="InterPro" id="IPR036563">
    <property type="entry name" value="MoaE_sf"/>
</dbReference>
<dbReference type="CDD" id="cd00756">
    <property type="entry name" value="MoaE"/>
    <property type="match status" value="1"/>
</dbReference>
<evidence type="ECO:0000256" key="1">
    <source>
        <dbReference type="SAM" id="MobiDB-lite"/>
    </source>
</evidence>
<gene>
    <name evidence="2" type="ORF">CVV68_17550</name>
</gene>
<dbReference type="Pfam" id="PF02391">
    <property type="entry name" value="MoaE"/>
    <property type="match status" value="1"/>
</dbReference>
<evidence type="ECO:0000313" key="2">
    <source>
        <dbReference type="EMBL" id="PYI65687.1"/>
    </source>
</evidence>
<protein>
    <submittedName>
        <fullName evidence="2">Molybdenum cofactor biosynthesis protein MoaE</fullName>
    </submittedName>
</protein>
<comment type="caution">
    <text evidence="2">The sequence shown here is derived from an EMBL/GenBank/DDBJ whole genome shotgun (WGS) entry which is preliminary data.</text>
</comment>
<dbReference type="InterPro" id="IPR003448">
    <property type="entry name" value="Mopterin_biosynth_MoaE"/>
</dbReference>
<feature type="compositionally biased region" description="Polar residues" evidence="1">
    <location>
        <begin position="176"/>
        <end position="185"/>
    </location>
</feature>
<keyword evidence="3" id="KW-1185">Reference proteome</keyword>
<proteinExistence type="predicted"/>
<dbReference type="SMR" id="A0A2V5LRY2"/>
<feature type="compositionally biased region" description="Low complexity" evidence="1">
    <location>
        <begin position="155"/>
        <end position="167"/>
    </location>
</feature>
<sequence>MATNVEVVCAELSAEPISVDAAVAAVESDTAGAVVSFSGVVRNHDGGKPVARLSYSAHPLARGVLDAVVASVAAGAADPDGHPVRVWVAHRVGPLEIGEPALVCAVASSHRAEAFEVCSALVERIKAEVPIWKEQFFTDGTAEWVGAGALPVPADAGADATADAGEAAAGGRGPSTADNAGPESQ</sequence>
<dbReference type="GO" id="GO:0006777">
    <property type="term" value="P:Mo-molybdopterin cofactor biosynthetic process"/>
    <property type="evidence" value="ECO:0007669"/>
    <property type="project" value="InterPro"/>
</dbReference>
<dbReference type="SUPFAM" id="SSF54690">
    <property type="entry name" value="Molybdopterin synthase subunit MoaE"/>
    <property type="match status" value="1"/>
</dbReference>
<dbReference type="AlphaFoldDB" id="A0A2V5LRY2"/>
<dbReference type="Gene3D" id="3.90.1170.40">
    <property type="entry name" value="Molybdopterin biosynthesis MoaE subunit"/>
    <property type="match status" value="1"/>
</dbReference>
<accession>A0A2V5LRY2</accession>
<name>A0A2V5LRY2_9MICC</name>
<dbReference type="RefSeq" id="WP_110502306.1">
    <property type="nucleotide sequence ID" value="NZ_QJVD01000022.1"/>
</dbReference>
<dbReference type="PANTHER" id="PTHR23404">
    <property type="entry name" value="MOLYBDOPTERIN SYNTHASE RELATED"/>
    <property type="match status" value="1"/>
</dbReference>
<dbReference type="OrthoDB" id="9794429at2"/>
<organism evidence="2 3">
    <name type="scientific">Arthrobacter livingstonensis</name>
    <dbReference type="NCBI Taxonomy" id="670078"/>
    <lineage>
        <taxon>Bacteria</taxon>
        <taxon>Bacillati</taxon>
        <taxon>Actinomycetota</taxon>
        <taxon>Actinomycetes</taxon>
        <taxon>Micrococcales</taxon>
        <taxon>Micrococcaceae</taxon>
        <taxon>Arthrobacter</taxon>
    </lineage>
</organism>